<dbReference type="EMBL" id="QRYW01000004">
    <property type="protein sequence ID" value="RGV30076.1"/>
    <property type="molecule type" value="Genomic_DNA"/>
</dbReference>
<evidence type="ECO:0000256" key="4">
    <source>
        <dbReference type="ARBA" id="ARBA00023284"/>
    </source>
</evidence>
<evidence type="ECO:0000313" key="8">
    <source>
        <dbReference type="Proteomes" id="UP000283426"/>
    </source>
</evidence>
<sequence>MKKIVSGLLMGILCVACAKQETTYTIQGEWKDGDGNVIYLKKDLGNKQYEILDSAVVVNGVFKMQKPLGDVDECILQINGVSNIIILDSVPIQVKCETVKKTVRGKETESVKTEISGSIEQDIFKTVLLAQGNEMMIMLGLSFMGKEGKEKLEMVDSLAQIYIGMKAKTEKTIDSLVTNYPDCHATALIINNFVIKNRDLEVIEKMYESLTPRIKNAYLGRKLKASIDNIKKASVGNIAPDFTLQIPDGKSVSLIDYRGKYVLLDFWASWCGPCLREVPNVKKVYDKFHDKGFEILSVSLDDKKDNWVDAIKKNDLNWVHVSSLQGWSCPVAKLYNVSGVPAMLLIDKEGKIIATKLRGELLMEKVAEQFEE</sequence>
<evidence type="ECO:0000313" key="7">
    <source>
        <dbReference type="EMBL" id="RGV30076.1"/>
    </source>
</evidence>
<evidence type="ECO:0000256" key="5">
    <source>
        <dbReference type="SAM" id="SignalP"/>
    </source>
</evidence>
<dbReference type="GO" id="GO:0017004">
    <property type="term" value="P:cytochrome complex assembly"/>
    <property type="evidence" value="ECO:0007669"/>
    <property type="project" value="UniProtKB-KW"/>
</dbReference>
<proteinExistence type="predicted"/>
<accession>A0A412WS97</accession>
<keyword evidence="4" id="KW-0676">Redox-active center</keyword>
<gene>
    <name evidence="7" type="ORF">DWW24_02875</name>
</gene>
<feature type="chain" id="PRO_5019538159" evidence="5">
    <location>
        <begin position="19"/>
        <end position="372"/>
    </location>
</feature>
<dbReference type="Pfam" id="PF00578">
    <property type="entry name" value="AhpC-TSA"/>
    <property type="match status" value="1"/>
</dbReference>
<dbReference type="RefSeq" id="WP_118107264.1">
    <property type="nucleotide sequence ID" value="NZ_QRYW01000004.1"/>
</dbReference>
<comment type="subcellular location">
    <subcellularLocation>
        <location evidence="1">Cell envelope</location>
    </subcellularLocation>
</comment>
<evidence type="ECO:0000256" key="3">
    <source>
        <dbReference type="ARBA" id="ARBA00023157"/>
    </source>
</evidence>
<dbReference type="PANTHER" id="PTHR42852">
    <property type="entry name" value="THIOL:DISULFIDE INTERCHANGE PROTEIN DSBE"/>
    <property type="match status" value="1"/>
</dbReference>
<dbReference type="InterPro" id="IPR036249">
    <property type="entry name" value="Thioredoxin-like_sf"/>
</dbReference>
<evidence type="ECO:0000259" key="6">
    <source>
        <dbReference type="PROSITE" id="PS51352"/>
    </source>
</evidence>
<dbReference type="InterPro" id="IPR017937">
    <property type="entry name" value="Thioredoxin_CS"/>
</dbReference>
<dbReference type="SUPFAM" id="SSF52833">
    <property type="entry name" value="Thioredoxin-like"/>
    <property type="match status" value="1"/>
</dbReference>
<protein>
    <submittedName>
        <fullName evidence="7">AhpC/TSA family protein</fullName>
    </submittedName>
</protein>
<dbReference type="InterPro" id="IPR000866">
    <property type="entry name" value="AhpC/TSA"/>
</dbReference>
<dbReference type="PROSITE" id="PS51352">
    <property type="entry name" value="THIOREDOXIN_2"/>
    <property type="match status" value="1"/>
</dbReference>
<dbReference type="InterPro" id="IPR025380">
    <property type="entry name" value="DUF4369"/>
</dbReference>
<feature type="signal peptide" evidence="5">
    <location>
        <begin position="1"/>
        <end position="18"/>
    </location>
</feature>
<keyword evidence="2" id="KW-0201">Cytochrome c-type biogenesis</keyword>
<dbReference type="AlphaFoldDB" id="A0A412WS97"/>
<dbReference type="InterPro" id="IPR013766">
    <property type="entry name" value="Thioredoxin_domain"/>
</dbReference>
<dbReference type="InterPro" id="IPR050553">
    <property type="entry name" value="Thioredoxin_ResA/DsbE_sf"/>
</dbReference>
<feature type="domain" description="Thioredoxin" evidence="6">
    <location>
        <begin position="233"/>
        <end position="372"/>
    </location>
</feature>
<dbReference type="Proteomes" id="UP000283426">
    <property type="component" value="Unassembled WGS sequence"/>
</dbReference>
<dbReference type="Gene3D" id="3.40.30.10">
    <property type="entry name" value="Glutaredoxin"/>
    <property type="match status" value="1"/>
</dbReference>
<evidence type="ECO:0000256" key="1">
    <source>
        <dbReference type="ARBA" id="ARBA00004196"/>
    </source>
</evidence>
<dbReference type="PANTHER" id="PTHR42852:SF6">
    <property type="entry name" value="THIOL:DISULFIDE INTERCHANGE PROTEIN DSBE"/>
    <property type="match status" value="1"/>
</dbReference>
<dbReference type="GO" id="GO:0016209">
    <property type="term" value="F:antioxidant activity"/>
    <property type="evidence" value="ECO:0007669"/>
    <property type="project" value="InterPro"/>
</dbReference>
<name>A0A412WS97_9BACT</name>
<evidence type="ECO:0000256" key="2">
    <source>
        <dbReference type="ARBA" id="ARBA00022748"/>
    </source>
</evidence>
<dbReference type="GO" id="GO:0030313">
    <property type="term" value="C:cell envelope"/>
    <property type="evidence" value="ECO:0007669"/>
    <property type="project" value="UniProtKB-SubCell"/>
</dbReference>
<dbReference type="GO" id="GO:0016491">
    <property type="term" value="F:oxidoreductase activity"/>
    <property type="evidence" value="ECO:0007669"/>
    <property type="project" value="InterPro"/>
</dbReference>
<keyword evidence="5" id="KW-0732">Signal</keyword>
<organism evidence="7 8">
    <name type="scientific">Odoribacter splanchnicus</name>
    <dbReference type="NCBI Taxonomy" id="28118"/>
    <lineage>
        <taxon>Bacteria</taxon>
        <taxon>Pseudomonadati</taxon>
        <taxon>Bacteroidota</taxon>
        <taxon>Bacteroidia</taxon>
        <taxon>Bacteroidales</taxon>
        <taxon>Odoribacteraceae</taxon>
        <taxon>Odoribacter</taxon>
    </lineage>
</organism>
<comment type="caution">
    <text evidence="7">The sequence shown here is derived from an EMBL/GenBank/DDBJ whole genome shotgun (WGS) entry which is preliminary data.</text>
</comment>
<dbReference type="Pfam" id="PF14289">
    <property type="entry name" value="DUF4369"/>
    <property type="match status" value="1"/>
</dbReference>
<reference evidence="7 8" key="1">
    <citation type="submission" date="2018-08" db="EMBL/GenBank/DDBJ databases">
        <title>A genome reference for cultivated species of the human gut microbiota.</title>
        <authorList>
            <person name="Zou Y."/>
            <person name="Xue W."/>
            <person name="Luo G."/>
        </authorList>
    </citation>
    <scope>NUCLEOTIDE SEQUENCE [LARGE SCALE GENOMIC DNA]</scope>
    <source>
        <strain evidence="7 8">AF14-6AC</strain>
    </source>
</reference>
<dbReference type="PROSITE" id="PS00194">
    <property type="entry name" value="THIOREDOXIN_1"/>
    <property type="match status" value="1"/>
</dbReference>
<keyword evidence="3" id="KW-1015">Disulfide bond</keyword>
<dbReference type="CDD" id="cd02966">
    <property type="entry name" value="TlpA_like_family"/>
    <property type="match status" value="1"/>
</dbReference>